<dbReference type="OrthoDB" id="7701518at2759"/>
<dbReference type="Gene3D" id="4.10.60.10">
    <property type="entry name" value="Zinc finger, CCHC-type"/>
    <property type="match status" value="1"/>
</dbReference>
<dbReference type="AlphaFoldDB" id="A0A6H5J6T8"/>
<accession>A0A6H5J6T8</accession>
<proteinExistence type="predicted"/>
<reference evidence="4 5" key="1">
    <citation type="submission" date="2020-02" db="EMBL/GenBank/DDBJ databases">
        <authorList>
            <person name="Ferguson B K."/>
        </authorList>
    </citation>
    <scope>NUCLEOTIDE SEQUENCE [LARGE SCALE GENOMIC DNA]</scope>
</reference>
<dbReference type="PROSITE" id="PS50158">
    <property type="entry name" value="ZF_CCHC"/>
    <property type="match status" value="1"/>
</dbReference>
<evidence type="ECO:0000256" key="1">
    <source>
        <dbReference type="PROSITE-ProRule" id="PRU00047"/>
    </source>
</evidence>
<keyword evidence="1" id="KW-0862">Zinc</keyword>
<name>A0A6H5J6T8_9HYME</name>
<evidence type="ECO:0000313" key="4">
    <source>
        <dbReference type="EMBL" id="CAB0043879.1"/>
    </source>
</evidence>
<evidence type="ECO:0000259" key="3">
    <source>
        <dbReference type="PROSITE" id="PS50158"/>
    </source>
</evidence>
<dbReference type="EMBL" id="CADCXV010001360">
    <property type="protein sequence ID" value="CAB0043879.1"/>
    <property type="molecule type" value="Genomic_DNA"/>
</dbReference>
<feature type="region of interest" description="Disordered" evidence="2">
    <location>
        <begin position="1"/>
        <end position="20"/>
    </location>
</feature>
<dbReference type="GO" id="GO:0008270">
    <property type="term" value="F:zinc ion binding"/>
    <property type="evidence" value="ECO:0007669"/>
    <property type="project" value="UniProtKB-KW"/>
</dbReference>
<feature type="region of interest" description="Disordered" evidence="2">
    <location>
        <begin position="257"/>
        <end position="282"/>
    </location>
</feature>
<gene>
    <name evidence="4" type="ORF">TBRA_LOCUS15467</name>
</gene>
<protein>
    <recommendedName>
        <fullName evidence="3">CCHC-type domain-containing protein</fullName>
    </recommendedName>
</protein>
<keyword evidence="1" id="KW-0479">Metal-binding</keyword>
<dbReference type="SMART" id="SM00343">
    <property type="entry name" value="ZnF_C2HC"/>
    <property type="match status" value="1"/>
</dbReference>
<organism evidence="4 5">
    <name type="scientific">Trichogramma brassicae</name>
    <dbReference type="NCBI Taxonomy" id="86971"/>
    <lineage>
        <taxon>Eukaryota</taxon>
        <taxon>Metazoa</taxon>
        <taxon>Ecdysozoa</taxon>
        <taxon>Arthropoda</taxon>
        <taxon>Hexapoda</taxon>
        <taxon>Insecta</taxon>
        <taxon>Pterygota</taxon>
        <taxon>Neoptera</taxon>
        <taxon>Endopterygota</taxon>
        <taxon>Hymenoptera</taxon>
        <taxon>Apocrita</taxon>
        <taxon>Proctotrupomorpha</taxon>
        <taxon>Chalcidoidea</taxon>
        <taxon>Trichogrammatidae</taxon>
        <taxon>Trichogramma</taxon>
    </lineage>
</organism>
<dbReference type="InterPro" id="IPR036875">
    <property type="entry name" value="Znf_CCHC_sf"/>
</dbReference>
<evidence type="ECO:0000313" key="5">
    <source>
        <dbReference type="Proteomes" id="UP000479190"/>
    </source>
</evidence>
<keyword evidence="5" id="KW-1185">Reference proteome</keyword>
<dbReference type="GO" id="GO:0003676">
    <property type="term" value="F:nucleic acid binding"/>
    <property type="evidence" value="ECO:0007669"/>
    <property type="project" value="InterPro"/>
</dbReference>
<dbReference type="SUPFAM" id="SSF57756">
    <property type="entry name" value="Retrovirus zinc finger-like domains"/>
    <property type="match status" value="1"/>
</dbReference>
<dbReference type="Proteomes" id="UP000479190">
    <property type="component" value="Unassembled WGS sequence"/>
</dbReference>
<feature type="region of interest" description="Disordered" evidence="2">
    <location>
        <begin position="220"/>
        <end position="244"/>
    </location>
</feature>
<keyword evidence="1" id="KW-0863">Zinc-finger</keyword>
<dbReference type="InterPro" id="IPR001878">
    <property type="entry name" value="Znf_CCHC"/>
</dbReference>
<evidence type="ECO:0000256" key="2">
    <source>
        <dbReference type="SAM" id="MobiDB-lite"/>
    </source>
</evidence>
<sequence length="298" mass="33260">MALPTNSSSTNIVNNQQKPTYSQMTQQFKYPTREEAIILDSINGISIHSYTIAVGSIVQPKNVRFVSRISMNRVCIYLSDKAFVRELSDKTIDVEGHKLTIRPLISHAKRILLSNVCPEITQETIVEELKKLNITPVSPITFVRSGLKNPDYDHVCCFRRQMYIKPGDMARIPPRLEIKLHNLTYTVYLSSEKLTCFRCNEEGHIAKHCGNAVVEDDPARAHSGRSAVAADSAEEPDHTDTTATAESITPSEEAILPITSASLKRPATSPPILPQKQPQVKTNSITDNFSTIKFSRIK</sequence>
<feature type="domain" description="CCHC-type" evidence="3">
    <location>
        <begin position="196"/>
        <end position="209"/>
    </location>
</feature>